<protein>
    <recommendedName>
        <fullName evidence="4">Transcription factor domain-containing protein</fullName>
    </recommendedName>
</protein>
<reference evidence="2 3" key="1">
    <citation type="submission" date="2016-06" db="EMBL/GenBank/DDBJ databases">
        <authorList>
            <person name="Kjaerup R.B."/>
            <person name="Dalgaard T.S."/>
            <person name="Juul-Madsen H.R."/>
        </authorList>
    </citation>
    <scope>NUCLEOTIDE SEQUENCE [LARGE SCALE GENOMIC DNA]</scope>
    <source>
        <strain evidence="2 3">Pb300</strain>
    </source>
</reference>
<sequence>MASPLCTEEISQDQADKDGFQGTSREETPSKGVGIFTEAGNHSSDIVSPAIAEDSDIVEGFLTTTAATRGRRLACAVPLGNASSTRTARHLTLLASLQKLRINREAHRAQRKGSGRSRSFLSPGMSTLMAIMLNVGGRPNTTMLGNGGLLGLAVAFSNAFGLHRDPFNWNMPSSEKQLRIRIWWCSLAYGTPMHVHRSMISLFQTHRMCVPLMFRHPSYLEYICHIAKTPTDHFEKTIAQPEVLLAPWEETLGDDIRRAVLQNN</sequence>
<accession>A0A1D2JLH3</accession>
<evidence type="ECO:0000256" key="1">
    <source>
        <dbReference type="SAM" id="MobiDB-lite"/>
    </source>
</evidence>
<feature type="compositionally biased region" description="Basic and acidic residues" evidence="1">
    <location>
        <begin position="14"/>
        <end position="29"/>
    </location>
</feature>
<dbReference type="CDD" id="cd12148">
    <property type="entry name" value="fungal_TF_MHR"/>
    <property type="match status" value="1"/>
</dbReference>
<dbReference type="VEuPathDB" id="FungiDB:PADG_05730"/>
<dbReference type="EMBL" id="LZYO01000036">
    <property type="protein sequence ID" value="ODH41017.1"/>
    <property type="molecule type" value="Genomic_DNA"/>
</dbReference>
<dbReference type="Proteomes" id="UP000242814">
    <property type="component" value="Unassembled WGS sequence"/>
</dbReference>
<evidence type="ECO:0008006" key="4">
    <source>
        <dbReference type="Google" id="ProtNLM"/>
    </source>
</evidence>
<dbReference type="AlphaFoldDB" id="A0A1D2JLH3"/>
<evidence type="ECO:0000313" key="3">
    <source>
        <dbReference type="Proteomes" id="UP000242814"/>
    </source>
</evidence>
<dbReference type="VEuPathDB" id="FungiDB:PABG_05419"/>
<proteinExistence type="predicted"/>
<name>A0A1D2JLH3_PARBR</name>
<gene>
    <name evidence="2" type="ORF">ACO22_01468</name>
</gene>
<evidence type="ECO:0000313" key="2">
    <source>
        <dbReference type="EMBL" id="ODH41017.1"/>
    </source>
</evidence>
<feature type="region of interest" description="Disordered" evidence="1">
    <location>
        <begin position="1"/>
        <end position="34"/>
    </location>
</feature>
<comment type="caution">
    <text evidence="2">The sequence shown here is derived from an EMBL/GenBank/DDBJ whole genome shotgun (WGS) entry which is preliminary data.</text>
</comment>
<organism evidence="2 3">
    <name type="scientific">Paracoccidioides brasiliensis</name>
    <dbReference type="NCBI Taxonomy" id="121759"/>
    <lineage>
        <taxon>Eukaryota</taxon>
        <taxon>Fungi</taxon>
        <taxon>Dikarya</taxon>
        <taxon>Ascomycota</taxon>
        <taxon>Pezizomycotina</taxon>
        <taxon>Eurotiomycetes</taxon>
        <taxon>Eurotiomycetidae</taxon>
        <taxon>Onygenales</taxon>
        <taxon>Ajellomycetaceae</taxon>
        <taxon>Paracoccidioides</taxon>
    </lineage>
</organism>